<comment type="caution">
    <text evidence="1">The sequence shown here is derived from an EMBL/GenBank/DDBJ whole genome shotgun (WGS) entry which is preliminary data.</text>
</comment>
<gene>
    <name evidence="1" type="ORF">G3I29_08270</name>
</gene>
<sequence>MVRVVTSDRLPQCSRCRGDLLTSIVMPQNDEHGRPIHLELCPACDADRPAAGALIRYFADGRGRDAARAKEGALLVMEWTKEGMAAHGWFFEEKPTNND</sequence>
<proteinExistence type="predicted"/>
<dbReference type="AlphaFoldDB" id="A0A6N9TVV7"/>
<organism evidence="1 2">
    <name type="scientific">Streptomyces halstedii</name>
    <dbReference type="NCBI Taxonomy" id="1944"/>
    <lineage>
        <taxon>Bacteria</taxon>
        <taxon>Bacillati</taxon>
        <taxon>Actinomycetota</taxon>
        <taxon>Actinomycetes</taxon>
        <taxon>Kitasatosporales</taxon>
        <taxon>Streptomycetaceae</taxon>
        <taxon>Streptomyces</taxon>
    </lineage>
</organism>
<protein>
    <submittedName>
        <fullName evidence="1">Uncharacterized protein</fullName>
    </submittedName>
</protein>
<evidence type="ECO:0000313" key="1">
    <source>
        <dbReference type="EMBL" id="NEA15528.1"/>
    </source>
</evidence>
<dbReference type="InterPro" id="IPR046267">
    <property type="entry name" value="DUF6300"/>
</dbReference>
<dbReference type="EMBL" id="JAAGLQ010000169">
    <property type="protein sequence ID" value="NEA15528.1"/>
    <property type="molecule type" value="Genomic_DNA"/>
</dbReference>
<accession>A0A6N9TVV7</accession>
<dbReference type="Proteomes" id="UP000471293">
    <property type="component" value="Unassembled WGS sequence"/>
</dbReference>
<evidence type="ECO:0000313" key="2">
    <source>
        <dbReference type="Proteomes" id="UP000471293"/>
    </source>
</evidence>
<name>A0A6N9TVV7_STRHA</name>
<dbReference type="Pfam" id="PF19817">
    <property type="entry name" value="DUF6300"/>
    <property type="match status" value="1"/>
</dbReference>
<reference evidence="1 2" key="1">
    <citation type="submission" date="2020-01" db="EMBL/GenBank/DDBJ databases">
        <title>Insect and environment-associated Actinomycetes.</title>
        <authorList>
            <person name="Currrie C."/>
            <person name="Chevrette M."/>
            <person name="Carlson C."/>
            <person name="Stubbendieck R."/>
            <person name="Wendt-Pienkowski E."/>
        </authorList>
    </citation>
    <scope>NUCLEOTIDE SEQUENCE [LARGE SCALE GENOMIC DNA]</scope>
    <source>
        <strain evidence="1 2">SID11342</strain>
    </source>
</reference>